<evidence type="ECO:0000256" key="1">
    <source>
        <dbReference type="ARBA" id="ARBA00004651"/>
    </source>
</evidence>
<keyword evidence="5 7" id="KW-1133">Transmembrane helix</keyword>
<keyword evidence="4 7" id="KW-0812">Transmembrane</keyword>
<dbReference type="EMBL" id="JACRWD010000007">
    <property type="protein sequence ID" value="MBC6004686.1"/>
    <property type="molecule type" value="Genomic_DNA"/>
</dbReference>
<dbReference type="InterPro" id="IPR050366">
    <property type="entry name" value="BP-dependent_transpt_permease"/>
</dbReference>
<evidence type="ECO:0000313" key="9">
    <source>
        <dbReference type="EMBL" id="MBC6004686.1"/>
    </source>
</evidence>
<evidence type="ECO:0000256" key="7">
    <source>
        <dbReference type="RuleBase" id="RU363032"/>
    </source>
</evidence>
<keyword evidence="6 7" id="KW-0472">Membrane</keyword>
<dbReference type="PROSITE" id="PS50928">
    <property type="entry name" value="ABC_TM1"/>
    <property type="match status" value="1"/>
</dbReference>
<dbReference type="PANTHER" id="PTHR43386">
    <property type="entry name" value="OLIGOPEPTIDE TRANSPORT SYSTEM PERMEASE PROTEIN APPC"/>
    <property type="match status" value="1"/>
</dbReference>
<evidence type="ECO:0000256" key="6">
    <source>
        <dbReference type="ARBA" id="ARBA00023136"/>
    </source>
</evidence>
<dbReference type="Pfam" id="PF00528">
    <property type="entry name" value="BPD_transp_1"/>
    <property type="match status" value="1"/>
</dbReference>
<evidence type="ECO:0000256" key="3">
    <source>
        <dbReference type="ARBA" id="ARBA00022475"/>
    </source>
</evidence>
<dbReference type="InterPro" id="IPR025966">
    <property type="entry name" value="OppC_N"/>
</dbReference>
<gene>
    <name evidence="9" type="ORF">H8891_12890</name>
</gene>
<dbReference type="NCBIfam" id="NF045476">
    <property type="entry name" value="Opp4C"/>
    <property type="match status" value="1"/>
</dbReference>
<dbReference type="Proteomes" id="UP000611796">
    <property type="component" value="Unassembled WGS sequence"/>
</dbReference>
<comment type="subcellular location">
    <subcellularLocation>
        <location evidence="1 7">Cell membrane</location>
        <topology evidence="1 7">Multi-pass membrane protein</topology>
    </subcellularLocation>
</comment>
<feature type="transmembrane region" description="Helical" evidence="7">
    <location>
        <begin position="14"/>
        <end position="36"/>
    </location>
</feature>
<feature type="domain" description="ABC transmembrane type-1" evidence="8">
    <location>
        <begin position="75"/>
        <end position="266"/>
    </location>
</feature>
<keyword evidence="3" id="KW-1003">Cell membrane</keyword>
<dbReference type="PANTHER" id="PTHR43386:SF1">
    <property type="entry name" value="D,D-DIPEPTIDE TRANSPORT SYSTEM PERMEASE PROTEIN DDPC-RELATED"/>
    <property type="match status" value="1"/>
</dbReference>
<evidence type="ECO:0000256" key="4">
    <source>
        <dbReference type="ARBA" id="ARBA00022692"/>
    </source>
</evidence>
<evidence type="ECO:0000256" key="5">
    <source>
        <dbReference type="ARBA" id="ARBA00022989"/>
    </source>
</evidence>
<sequence>MINRRIYRMKKNKLILIGTSILITLIIVSFIGPLFIKQDISSVDLYNISSPPSGEHLLGTDDLGRDVLARLLYGGRVSLLVGVFATILQVMIGTILGVIAGYFGGAIDAIIMRIVDIVMCFPFFIVAIALAAIVGPSVVNLIIIIAILSWTDIARIVRAEVLSIKERDFIMASKAIGFNNLDIILKHIIPNVLSSILVATTLSMATAILMEASLSFLGMGVKPPMPSWGNMLTAAQNMRTLSSEWWLWIPPGFMIIISVLAINFLGEGLRRKLDPKRK</sequence>
<dbReference type="InterPro" id="IPR000515">
    <property type="entry name" value="MetI-like"/>
</dbReference>
<feature type="transmembrane region" description="Helical" evidence="7">
    <location>
        <begin position="77"/>
        <end position="103"/>
    </location>
</feature>
<keyword evidence="10" id="KW-1185">Reference proteome</keyword>
<dbReference type="InterPro" id="IPR035906">
    <property type="entry name" value="MetI-like_sf"/>
</dbReference>
<comment type="caution">
    <text evidence="9">The sequence shown here is derived from an EMBL/GenBank/DDBJ whole genome shotgun (WGS) entry which is preliminary data.</text>
</comment>
<evidence type="ECO:0000313" key="10">
    <source>
        <dbReference type="Proteomes" id="UP000611796"/>
    </source>
</evidence>
<feature type="transmembrane region" description="Helical" evidence="7">
    <location>
        <begin position="196"/>
        <end position="221"/>
    </location>
</feature>
<dbReference type="CDD" id="cd06261">
    <property type="entry name" value="TM_PBP2"/>
    <property type="match status" value="1"/>
</dbReference>
<organism evidence="9 10">
    <name type="scientific">Paeniclostridium hominis</name>
    <dbReference type="NCBI Taxonomy" id="2764329"/>
    <lineage>
        <taxon>Bacteria</taxon>
        <taxon>Bacillati</taxon>
        <taxon>Bacillota</taxon>
        <taxon>Clostridia</taxon>
        <taxon>Peptostreptococcales</taxon>
        <taxon>Peptostreptococcaceae</taxon>
        <taxon>Paeniclostridium</taxon>
    </lineage>
</organism>
<proteinExistence type="inferred from homology"/>
<name>A0ABR7K6M7_9FIRM</name>
<reference evidence="9 10" key="1">
    <citation type="submission" date="2020-08" db="EMBL/GenBank/DDBJ databases">
        <authorList>
            <person name="Liu C."/>
            <person name="Sun Q."/>
        </authorList>
    </citation>
    <scope>NUCLEOTIDE SEQUENCE [LARGE SCALE GENOMIC DNA]</scope>
    <source>
        <strain evidence="9 10">NSJ-45</strain>
    </source>
</reference>
<dbReference type="Gene3D" id="1.10.3720.10">
    <property type="entry name" value="MetI-like"/>
    <property type="match status" value="1"/>
</dbReference>
<dbReference type="InterPro" id="IPR053523">
    <property type="entry name" value="Oligopeptide_permease_AppC"/>
</dbReference>
<feature type="transmembrane region" description="Helical" evidence="7">
    <location>
        <begin position="245"/>
        <end position="266"/>
    </location>
</feature>
<feature type="transmembrane region" description="Helical" evidence="7">
    <location>
        <begin position="138"/>
        <end position="157"/>
    </location>
</feature>
<accession>A0ABR7K6M7</accession>
<keyword evidence="2 7" id="KW-0813">Transport</keyword>
<evidence type="ECO:0000259" key="8">
    <source>
        <dbReference type="PROSITE" id="PS50928"/>
    </source>
</evidence>
<evidence type="ECO:0000256" key="2">
    <source>
        <dbReference type="ARBA" id="ARBA00022448"/>
    </source>
</evidence>
<dbReference type="Pfam" id="PF12911">
    <property type="entry name" value="OppC_N"/>
    <property type="match status" value="1"/>
</dbReference>
<comment type="similarity">
    <text evidence="7">Belongs to the binding-protein-dependent transport system permease family.</text>
</comment>
<feature type="transmembrane region" description="Helical" evidence="7">
    <location>
        <begin position="110"/>
        <end position="132"/>
    </location>
</feature>
<protein>
    <submittedName>
        <fullName evidence="9">ABC transporter permease</fullName>
    </submittedName>
</protein>
<dbReference type="SUPFAM" id="SSF161098">
    <property type="entry name" value="MetI-like"/>
    <property type="match status" value="1"/>
</dbReference>